<evidence type="ECO:0000313" key="4">
    <source>
        <dbReference type="EMBL" id="MDT9599702.1"/>
    </source>
</evidence>
<dbReference type="Pfam" id="PF02563">
    <property type="entry name" value="Poly_export"/>
    <property type="match status" value="1"/>
</dbReference>
<evidence type="ECO:0000313" key="5">
    <source>
        <dbReference type="Proteomes" id="UP001259572"/>
    </source>
</evidence>
<dbReference type="Gene3D" id="3.10.560.10">
    <property type="entry name" value="Outer membrane lipoprotein wza domain like"/>
    <property type="match status" value="1"/>
</dbReference>
<dbReference type="Pfam" id="PF10531">
    <property type="entry name" value="SLBB"/>
    <property type="match status" value="1"/>
</dbReference>
<keyword evidence="5" id="KW-1185">Reference proteome</keyword>
<comment type="caution">
    <text evidence="4">The sequence shown here is derived from an EMBL/GenBank/DDBJ whole genome shotgun (WGS) entry which is preliminary data.</text>
</comment>
<evidence type="ECO:0000256" key="1">
    <source>
        <dbReference type="ARBA" id="ARBA00022729"/>
    </source>
</evidence>
<dbReference type="PANTHER" id="PTHR33619">
    <property type="entry name" value="POLYSACCHARIDE EXPORT PROTEIN GFCE-RELATED"/>
    <property type="match status" value="1"/>
</dbReference>
<gene>
    <name evidence="4" type="ORF">RQX22_12140</name>
</gene>
<dbReference type="PANTHER" id="PTHR33619:SF3">
    <property type="entry name" value="POLYSACCHARIDE EXPORT PROTEIN GFCE-RELATED"/>
    <property type="match status" value="1"/>
</dbReference>
<dbReference type="RefSeq" id="WP_315726789.1">
    <property type="nucleotide sequence ID" value="NZ_JAVUPU010000005.1"/>
</dbReference>
<reference evidence="4 5" key="1">
    <citation type="submission" date="2023-05" db="EMBL/GenBank/DDBJ databases">
        <authorList>
            <person name="Guo Y."/>
        </authorList>
    </citation>
    <scope>NUCLEOTIDE SEQUENCE [LARGE SCALE GENOMIC DNA]</scope>
    <source>
        <strain evidence="4 5">GR2756</strain>
    </source>
</reference>
<dbReference type="InterPro" id="IPR049712">
    <property type="entry name" value="Poly_export"/>
</dbReference>
<evidence type="ECO:0000259" key="3">
    <source>
        <dbReference type="Pfam" id="PF10531"/>
    </source>
</evidence>
<dbReference type="InterPro" id="IPR003715">
    <property type="entry name" value="Poly_export_N"/>
</dbReference>
<dbReference type="Gene3D" id="3.30.1950.10">
    <property type="entry name" value="wza like domain"/>
    <property type="match status" value="1"/>
</dbReference>
<dbReference type="EMBL" id="JAVUPU010000005">
    <property type="protein sequence ID" value="MDT9599702.1"/>
    <property type="molecule type" value="Genomic_DNA"/>
</dbReference>
<protein>
    <submittedName>
        <fullName evidence="4">Polysaccharide biosynthesis/export family protein</fullName>
    </submittedName>
</protein>
<keyword evidence="1" id="KW-0732">Signal</keyword>
<accession>A0ABU3Q8S8</accession>
<feature type="domain" description="Polysaccharide export protein N-terminal" evidence="2">
    <location>
        <begin position="69"/>
        <end position="142"/>
    </location>
</feature>
<proteinExistence type="predicted"/>
<organism evidence="4 5">
    <name type="scientific">Sphingosinicella rhizophila</name>
    <dbReference type="NCBI Taxonomy" id="3050082"/>
    <lineage>
        <taxon>Bacteria</taxon>
        <taxon>Pseudomonadati</taxon>
        <taxon>Pseudomonadota</taxon>
        <taxon>Alphaproteobacteria</taxon>
        <taxon>Sphingomonadales</taxon>
        <taxon>Sphingosinicellaceae</taxon>
        <taxon>Sphingosinicella</taxon>
    </lineage>
</organism>
<evidence type="ECO:0000259" key="2">
    <source>
        <dbReference type="Pfam" id="PF02563"/>
    </source>
</evidence>
<sequence length="254" mass="27333">MPTIIDTRQTASSFAPSATVTGSLRLGFLLVLLAAFAALAGCTGTRGGPVPYEVQNFSAPDTPQPVTLEEDYKISPLDTLTIKVFQVPDLSGDFPVDLRGRISMPLLGEVKAVDLTASELDKALTQQLGVKYLQSPDVSVGIKSSTRRNVTIDGAVRSPGMFPIPGPMTLLQVIAMANGTTEDANARRIAVFRTIDGKRMAAAFDLTDIRRAEAEDPKIYPGDVVVVDGSNIKRAQREILQTIPIVGFFYSFVF</sequence>
<dbReference type="InterPro" id="IPR019554">
    <property type="entry name" value="Soluble_ligand-bd"/>
</dbReference>
<dbReference type="Proteomes" id="UP001259572">
    <property type="component" value="Unassembled WGS sequence"/>
</dbReference>
<name>A0ABU3Q8S8_9SPHN</name>
<feature type="domain" description="Soluble ligand binding" evidence="3">
    <location>
        <begin position="150"/>
        <end position="200"/>
    </location>
</feature>